<dbReference type="InterPro" id="IPR001017">
    <property type="entry name" value="DH_E1"/>
</dbReference>
<evidence type="ECO:0000256" key="5">
    <source>
        <dbReference type="ARBA" id="ARBA00023002"/>
    </source>
</evidence>
<dbReference type="AlphaFoldDB" id="A0A026X173"/>
<dbReference type="OrthoDB" id="413077at2759"/>
<dbReference type="PIRSF" id="PIRSF000157">
    <property type="entry name" value="Oxoglu_dh_E1"/>
    <property type="match status" value="1"/>
</dbReference>
<dbReference type="OMA" id="YETMHLT"/>
<dbReference type="InterPro" id="IPR005475">
    <property type="entry name" value="Transketolase-like_Pyr-bd"/>
</dbReference>
<proteinExistence type="inferred from homology"/>
<dbReference type="InterPro" id="IPR042179">
    <property type="entry name" value="KGD_C_sf"/>
</dbReference>
<dbReference type="Proteomes" id="UP000053097">
    <property type="component" value="Unassembled WGS sequence"/>
</dbReference>
<evidence type="ECO:0000256" key="1">
    <source>
        <dbReference type="ARBA" id="ARBA00001964"/>
    </source>
</evidence>
<dbReference type="EMBL" id="KK107039">
    <property type="protein sequence ID" value="EZA61843.1"/>
    <property type="molecule type" value="Genomic_DNA"/>
</dbReference>
<gene>
    <name evidence="11" type="ORF">X777_04654</name>
</gene>
<dbReference type="SMART" id="SM00861">
    <property type="entry name" value="Transket_pyr"/>
    <property type="match status" value="1"/>
</dbReference>
<evidence type="ECO:0000313" key="12">
    <source>
        <dbReference type="Proteomes" id="UP000053097"/>
    </source>
</evidence>
<dbReference type="EC" id="1.2.4.2" evidence="3"/>
<comment type="cofactor">
    <cofactor evidence="1">
        <name>thiamine diphosphate</name>
        <dbReference type="ChEBI" id="CHEBI:58937"/>
    </cofactor>
</comment>
<dbReference type="GO" id="GO:0005739">
    <property type="term" value="C:mitochondrion"/>
    <property type="evidence" value="ECO:0007669"/>
    <property type="project" value="TreeGrafter"/>
</dbReference>
<dbReference type="GO" id="GO:0045252">
    <property type="term" value="C:oxoglutarate dehydrogenase complex"/>
    <property type="evidence" value="ECO:0007669"/>
    <property type="project" value="TreeGrafter"/>
</dbReference>
<dbReference type="STRING" id="2015173.A0A026X173"/>
<dbReference type="GO" id="GO:0006099">
    <property type="term" value="P:tricarboxylic acid cycle"/>
    <property type="evidence" value="ECO:0007669"/>
    <property type="project" value="TreeGrafter"/>
</dbReference>
<feature type="domain" description="Transketolase-like pyrimidine-binding" evidence="10">
    <location>
        <begin position="675"/>
        <end position="897"/>
    </location>
</feature>
<dbReference type="Gene3D" id="3.40.50.11610">
    <property type="entry name" value="Multifunctional 2-oxoglutarate metabolism enzyme, C-terminal domain"/>
    <property type="match status" value="1"/>
</dbReference>
<dbReference type="InterPro" id="IPR032106">
    <property type="entry name" value="2-oxogl_dehyd_N"/>
</dbReference>
<evidence type="ECO:0000313" key="11">
    <source>
        <dbReference type="EMBL" id="EZA61843.1"/>
    </source>
</evidence>
<comment type="function">
    <text evidence="7">The 2-oxoglutarate dehydrogenase complex catalyzes the overall conversion of 2-oxoglutarate to succinyl-CoA and CO(2). It contains multiple copies of three enzymatic components: 2-oxoglutarate dehydrogenase (E1), dihydrolipoamide succinyltransferase (E2) and lipoamide dehydrogenase (E3).</text>
</comment>
<dbReference type="CDD" id="cd02016">
    <property type="entry name" value="TPP_E1_OGDC_like"/>
    <property type="match status" value="1"/>
</dbReference>
<dbReference type="Pfam" id="PF00676">
    <property type="entry name" value="E1_dh"/>
    <property type="match status" value="1"/>
</dbReference>
<accession>A0A026X173</accession>
<dbReference type="GO" id="GO:0004591">
    <property type="term" value="F:oxoglutarate dehydrogenase (succinyl-transferring) activity"/>
    <property type="evidence" value="ECO:0007669"/>
    <property type="project" value="UniProtKB-EC"/>
</dbReference>
<organism evidence="11 12">
    <name type="scientific">Ooceraea biroi</name>
    <name type="common">Clonal raider ant</name>
    <name type="synonym">Cerapachys biroi</name>
    <dbReference type="NCBI Taxonomy" id="2015173"/>
    <lineage>
        <taxon>Eukaryota</taxon>
        <taxon>Metazoa</taxon>
        <taxon>Ecdysozoa</taxon>
        <taxon>Arthropoda</taxon>
        <taxon>Hexapoda</taxon>
        <taxon>Insecta</taxon>
        <taxon>Pterygota</taxon>
        <taxon>Neoptera</taxon>
        <taxon>Endopterygota</taxon>
        <taxon>Hymenoptera</taxon>
        <taxon>Apocrita</taxon>
        <taxon>Aculeata</taxon>
        <taxon>Formicoidea</taxon>
        <taxon>Formicidae</taxon>
        <taxon>Dorylinae</taxon>
        <taxon>Ooceraea</taxon>
    </lineage>
</organism>
<keyword evidence="4" id="KW-0809">Transit peptide</keyword>
<evidence type="ECO:0000256" key="7">
    <source>
        <dbReference type="ARBA" id="ARBA00037426"/>
    </source>
</evidence>
<dbReference type="Gene3D" id="3.40.50.970">
    <property type="match status" value="1"/>
</dbReference>
<dbReference type="InterPro" id="IPR011603">
    <property type="entry name" value="2oxoglutarate_DH_E1"/>
</dbReference>
<evidence type="ECO:0000256" key="9">
    <source>
        <dbReference type="ARBA" id="ARBA00042984"/>
    </source>
</evidence>
<evidence type="ECO:0000256" key="3">
    <source>
        <dbReference type="ARBA" id="ARBA00012280"/>
    </source>
</evidence>
<protein>
    <recommendedName>
        <fullName evidence="8">2-oxoglutarate dehydrogenase, mitochondrial</fullName>
        <ecNumber evidence="3">1.2.4.2</ecNumber>
    </recommendedName>
    <alternativeName>
        <fullName evidence="9">2-oxoglutarate dehydrogenase complex component E1</fullName>
    </alternativeName>
</protein>
<dbReference type="PANTHER" id="PTHR23152">
    <property type="entry name" value="2-OXOGLUTARATE DEHYDROGENASE"/>
    <property type="match status" value="1"/>
</dbReference>
<keyword evidence="12" id="KW-1185">Reference proteome</keyword>
<dbReference type="PANTHER" id="PTHR23152:SF4">
    <property type="entry name" value="2-OXOADIPATE DEHYDROGENASE COMPLEX COMPONENT E1"/>
    <property type="match status" value="1"/>
</dbReference>
<keyword evidence="6" id="KW-0786">Thiamine pyrophosphate</keyword>
<comment type="similarity">
    <text evidence="2">Belongs to the alpha-ketoglutarate dehydrogenase family.</text>
</comment>
<dbReference type="Gene3D" id="3.40.50.12470">
    <property type="match status" value="1"/>
</dbReference>
<evidence type="ECO:0000256" key="6">
    <source>
        <dbReference type="ARBA" id="ARBA00023052"/>
    </source>
</evidence>
<dbReference type="NCBIfam" id="TIGR00239">
    <property type="entry name" value="2oxo_dh_E1"/>
    <property type="match status" value="1"/>
</dbReference>
<evidence type="ECO:0000256" key="8">
    <source>
        <dbReference type="ARBA" id="ARBA00040267"/>
    </source>
</evidence>
<dbReference type="Gene3D" id="1.10.287.1150">
    <property type="entry name" value="TPP helical domain"/>
    <property type="match status" value="1"/>
</dbReference>
<evidence type="ECO:0000256" key="4">
    <source>
        <dbReference type="ARBA" id="ARBA00022946"/>
    </source>
</evidence>
<dbReference type="NCBIfam" id="NF006914">
    <property type="entry name" value="PRK09404.1"/>
    <property type="match status" value="1"/>
</dbReference>
<dbReference type="SUPFAM" id="SSF52518">
    <property type="entry name" value="Thiamin diphosphate-binding fold (THDP-binding)"/>
    <property type="match status" value="2"/>
</dbReference>
<dbReference type="InterPro" id="IPR029061">
    <property type="entry name" value="THDP-binding"/>
</dbReference>
<dbReference type="Pfam" id="PF16870">
    <property type="entry name" value="OxoGdeHyase_C"/>
    <property type="match status" value="1"/>
</dbReference>
<dbReference type="InterPro" id="IPR031717">
    <property type="entry name" value="ODO-1/KGD_C"/>
</dbReference>
<reference evidence="11 12" key="1">
    <citation type="journal article" date="2014" name="Curr. Biol.">
        <title>The genome of the clonal raider ant Cerapachys biroi.</title>
        <authorList>
            <person name="Oxley P.R."/>
            <person name="Ji L."/>
            <person name="Fetter-Pruneda I."/>
            <person name="McKenzie S.K."/>
            <person name="Li C."/>
            <person name="Hu H."/>
            <person name="Zhang G."/>
            <person name="Kronauer D.J."/>
        </authorList>
    </citation>
    <scope>NUCLEOTIDE SEQUENCE [LARGE SCALE GENOMIC DNA]</scope>
</reference>
<dbReference type="GO" id="GO:0030976">
    <property type="term" value="F:thiamine pyrophosphate binding"/>
    <property type="evidence" value="ECO:0007669"/>
    <property type="project" value="InterPro"/>
</dbReference>
<evidence type="ECO:0000259" key="10">
    <source>
        <dbReference type="SMART" id="SM00861"/>
    </source>
</evidence>
<name>A0A026X173_OOCBI</name>
<dbReference type="Pfam" id="PF02779">
    <property type="entry name" value="Transket_pyr"/>
    <property type="match status" value="1"/>
</dbReference>
<keyword evidence="5" id="KW-0560">Oxidoreductase</keyword>
<evidence type="ECO:0000256" key="2">
    <source>
        <dbReference type="ARBA" id="ARBA00006936"/>
    </source>
</evidence>
<dbReference type="Pfam" id="PF16078">
    <property type="entry name" value="2-oxogl_dehyd_N"/>
    <property type="match status" value="1"/>
</dbReference>
<sequence>MYARLQFYRSTRPIISCLYRHYPTHDPRPGRTNAVCRSIINYKTNYKTPSVRYKHDGDGSSDARKLNVLNMTSSQYLDYMYNAWLKDRKSVNSSWDSYFKLIHAGNPPAKDSQRNPKSTLIRVGSSSNLKSNLDGAQPLDTNIVHPPSPFVHVYLDICLYPFKARGHLIADVDPLGIQNPESAKLQGTANLPPAIVVRQHLKGMTEADMNREFPLASFTVIGGKKRSLPLREILTRLNQVYCGHLGLEYLYIHDLHTLDWLREKFEIPGAWELPAEHRKWIWMNIMRAVTFESFLAKKYGTEKRFGLEGCESFIPCMAECIETSAIHGVETVVIGMAHRGRLNTLVNVCSKPLNQLLTQFNPFALEGFGSGDVKYHLGTHSEKLLERTKKRMLLAIMANSSHLEAIDPVIVGRIRAEQVEKGDAKHGKRSVAILVHGDAAFSGQGVVYETMHLTDLPEYTTGGVIHIVINNQIGFTTDPRYSRSSVHCTDVARVVNAPIFHIHADDPDLVTYCSKVAGEYRATFHNDVVLDIVGYRRSGHNEMDEPMITQPLMYKRIKAHPSILTTYSDKLIKEGTITEDFAKQEVDKYLNYCEEEYKKAQSISTIQMSDWHDIPWTEFFSNQSPKNKIPPTGINIAVIKTICSAISIPPKDIEAHVQVLRAMDRRAKLMEARQFDWAMAECLAFSSLLKEGHHVRLSGQDVERGTFTQRIHIVHDQSRDKTYKNILHDVFPGQALYTVSNSSLSEYGVCGFELGYSAYNHNTLTLWEAQFGDFANTCQVILDSLLCSGQTKWGRQVGLVLLLPHGTEAQGPEHSSARLERFLQLCDDECTHVPGTEPGAPSGETIEQIMTRQLFEINWIICNITTPANMVHVLRRQILMPFRKPLVIMSPKSLLRHPMAVSNFEEIGPGTSFKHVLPDPYVKPGNVKKVLLCTGKVYYDLIVERQERQLEDKIAVVRIEQISPFPYHLVANEVAKYPGAKIMWLQEEHKNQGAYHYVRDRIALAVGMPLENVKYGGRPASASPATGSKIIHKNEYDNMITTAMSLD</sequence>